<dbReference type="Proteomes" id="UP000065521">
    <property type="component" value="Unassembled WGS sequence"/>
</dbReference>
<feature type="transmembrane region" description="Helical" evidence="7">
    <location>
        <begin position="147"/>
        <end position="173"/>
    </location>
</feature>
<dbReference type="GO" id="GO:0015209">
    <property type="term" value="F:cytosine transmembrane transporter activity"/>
    <property type="evidence" value="ECO:0007669"/>
    <property type="project" value="InterPro"/>
</dbReference>
<feature type="transmembrane region" description="Helical" evidence="7">
    <location>
        <begin position="387"/>
        <end position="406"/>
    </location>
</feature>
<evidence type="ECO:0000256" key="4">
    <source>
        <dbReference type="ARBA" id="ARBA00022989"/>
    </source>
</evidence>
<comment type="caution">
    <text evidence="8">The sequence shown here is derived from an EMBL/GenBank/DDBJ whole genome shotgun (WGS) entry which is preliminary data.</text>
</comment>
<keyword evidence="3 7" id="KW-0812">Transmembrane</keyword>
<dbReference type="InterPro" id="IPR001248">
    <property type="entry name" value="Pur-cyt_permease"/>
</dbReference>
<protein>
    <recommendedName>
        <fullName evidence="10">Cytosine permease</fullName>
    </recommendedName>
</protein>
<evidence type="ECO:0000313" key="9">
    <source>
        <dbReference type="Proteomes" id="UP000065521"/>
    </source>
</evidence>
<keyword evidence="5 7" id="KW-0472">Membrane</keyword>
<sequence length="469" mass="49640">MKSFSTTDKFQPCADSRPSEKPNIWEKTQDFALEPVPAGSRRSWLSMTVIMVAIGFDVGAFLIGIALANGLSLVKAILAALSGSTLLGLLAISCAVVGSRTGFSAARVAWFSFGHYGARLIALLSGLSLLGWFGVQDGFLGNNLADIFATLGFHVPGALFSVCGGILMTSTAIYGYRSMETLSKWSVPALMLTMGLAIAVLFARGGLSEHAPPHPIRFTVAMGYVLSGFLASVSSFPDISRYARSTKDAALGAFFGFFLGNSLMLVIAIVLSKYTGESNLVKLFASLHMTLCAVIVLTLAQWVTNTSNIYSISLAFSNVAPEAGIPKAVYAIGAGAVGTTLAVAGIADHFLNFLVMMSIVVAPIGGAYSGYYFLCLRGRLPERAPALVPRSLLAWISGAILGWLTMRFDPLNGLYGLGVFSLTTVPPVDGFLLAFAIGGFPLRGIRRGKAPENRCGLTRTGSPARCRRE</sequence>
<feature type="transmembrane region" description="Helical" evidence="7">
    <location>
        <begin position="216"/>
        <end position="237"/>
    </location>
</feature>
<feature type="transmembrane region" description="Helical" evidence="7">
    <location>
        <begin position="418"/>
        <end position="440"/>
    </location>
</feature>
<dbReference type="GO" id="GO:0005886">
    <property type="term" value="C:plasma membrane"/>
    <property type="evidence" value="ECO:0007669"/>
    <property type="project" value="TreeGrafter"/>
</dbReference>
<evidence type="ECO:0000256" key="1">
    <source>
        <dbReference type="ARBA" id="ARBA00004141"/>
    </source>
</evidence>
<evidence type="ECO:0000256" key="3">
    <source>
        <dbReference type="ARBA" id="ARBA00022692"/>
    </source>
</evidence>
<proteinExistence type="inferred from homology"/>
<feature type="transmembrane region" description="Helical" evidence="7">
    <location>
        <begin position="73"/>
        <end position="96"/>
    </location>
</feature>
<dbReference type="Gene3D" id="1.10.4160.10">
    <property type="entry name" value="Hydantoin permease"/>
    <property type="match status" value="1"/>
</dbReference>
<evidence type="ECO:0000256" key="6">
    <source>
        <dbReference type="SAM" id="MobiDB-lite"/>
    </source>
</evidence>
<reference evidence="8 9" key="1">
    <citation type="submission" date="2015-11" db="EMBL/GenBank/DDBJ databases">
        <title>Expanding the genomic diversity of Burkholderia species for the development of highly accurate diagnostics.</title>
        <authorList>
            <person name="Sahl J."/>
            <person name="Keim P."/>
            <person name="Wagner D."/>
        </authorList>
    </citation>
    <scope>NUCLEOTIDE SEQUENCE [LARGE SCALE GENOMIC DNA]</scope>
    <source>
        <strain evidence="8 9">RF32-BP4</strain>
    </source>
</reference>
<feature type="region of interest" description="Disordered" evidence="6">
    <location>
        <begin position="1"/>
        <end position="22"/>
    </location>
</feature>
<evidence type="ECO:0000313" key="8">
    <source>
        <dbReference type="EMBL" id="KUZ95624.1"/>
    </source>
</evidence>
<comment type="subcellular location">
    <subcellularLocation>
        <location evidence="1">Membrane</location>
        <topology evidence="1">Multi-pass membrane protein</topology>
    </subcellularLocation>
</comment>
<gene>
    <name evidence="8" type="ORF">WI38_04960</name>
</gene>
<feature type="transmembrane region" description="Helical" evidence="7">
    <location>
        <begin position="353"/>
        <end position="375"/>
    </location>
</feature>
<feature type="transmembrane region" description="Helical" evidence="7">
    <location>
        <begin position="328"/>
        <end position="347"/>
    </location>
</feature>
<evidence type="ECO:0008006" key="10">
    <source>
        <dbReference type="Google" id="ProtNLM"/>
    </source>
</evidence>
<accession>A0A102LJJ2</accession>
<feature type="transmembrane region" description="Helical" evidence="7">
    <location>
        <begin position="44"/>
        <end position="67"/>
    </location>
</feature>
<feature type="transmembrane region" description="Helical" evidence="7">
    <location>
        <begin position="283"/>
        <end position="303"/>
    </location>
</feature>
<name>A0A102LJJ2_9BURK</name>
<organism evidence="8 9">
    <name type="scientific">Burkholderia ubonensis</name>
    <dbReference type="NCBI Taxonomy" id="101571"/>
    <lineage>
        <taxon>Bacteria</taxon>
        <taxon>Pseudomonadati</taxon>
        <taxon>Pseudomonadota</taxon>
        <taxon>Betaproteobacteria</taxon>
        <taxon>Burkholderiales</taxon>
        <taxon>Burkholderiaceae</taxon>
        <taxon>Burkholderia</taxon>
        <taxon>Burkholderia cepacia complex</taxon>
    </lineage>
</organism>
<comment type="similarity">
    <text evidence="2">Belongs to the purine-cytosine permease (2.A.39) family.</text>
</comment>
<dbReference type="AlphaFoldDB" id="A0A102LJJ2"/>
<evidence type="ECO:0000256" key="7">
    <source>
        <dbReference type="SAM" id="Phobius"/>
    </source>
</evidence>
<feature type="transmembrane region" description="Helical" evidence="7">
    <location>
        <begin position="116"/>
        <end position="135"/>
    </location>
</feature>
<dbReference type="InterPro" id="IPR030191">
    <property type="entry name" value="CodB"/>
</dbReference>
<evidence type="ECO:0000256" key="2">
    <source>
        <dbReference type="ARBA" id="ARBA00008974"/>
    </source>
</evidence>
<evidence type="ECO:0000256" key="5">
    <source>
        <dbReference type="ARBA" id="ARBA00023136"/>
    </source>
</evidence>
<dbReference type="RefSeq" id="WP_059615601.1">
    <property type="nucleotide sequence ID" value="NZ_JBGRUP010000033.1"/>
</dbReference>
<dbReference type="PANTHER" id="PTHR30569:SF0">
    <property type="entry name" value="CYTOSINE PERMEASE"/>
    <property type="match status" value="1"/>
</dbReference>
<feature type="transmembrane region" description="Helical" evidence="7">
    <location>
        <begin position="185"/>
        <end position="204"/>
    </location>
</feature>
<dbReference type="EMBL" id="LOTN01000005">
    <property type="protein sequence ID" value="KUZ95624.1"/>
    <property type="molecule type" value="Genomic_DNA"/>
</dbReference>
<dbReference type="Pfam" id="PF02133">
    <property type="entry name" value="Transp_cyt_pur"/>
    <property type="match status" value="1"/>
</dbReference>
<feature type="transmembrane region" description="Helical" evidence="7">
    <location>
        <begin position="249"/>
        <end position="271"/>
    </location>
</feature>
<keyword evidence="4 7" id="KW-1133">Transmembrane helix</keyword>
<dbReference type="PANTHER" id="PTHR30569">
    <property type="entry name" value="CYTOSINE TRANSPORTER CODB"/>
    <property type="match status" value="1"/>
</dbReference>